<keyword evidence="1" id="KW-0732">Signal</keyword>
<dbReference type="InterPro" id="IPR025733">
    <property type="entry name" value="PAPs_C"/>
</dbReference>
<proteinExistence type="predicted"/>
<dbReference type="GO" id="GO:0003993">
    <property type="term" value="F:acid phosphatase activity"/>
    <property type="evidence" value="ECO:0007669"/>
    <property type="project" value="InterPro"/>
</dbReference>
<dbReference type="PANTHER" id="PTHR22953:SF86">
    <property type="entry name" value="PURPLE ACID PHOSPHATASE 10"/>
    <property type="match status" value="1"/>
</dbReference>
<evidence type="ECO:0000313" key="4">
    <source>
        <dbReference type="Proteomes" id="UP001345219"/>
    </source>
</evidence>
<accession>A0AAN7Q5K0</accession>
<keyword evidence="4" id="KW-1185">Reference proteome</keyword>
<dbReference type="Proteomes" id="UP001345219">
    <property type="component" value="Chromosome 6"/>
</dbReference>
<dbReference type="AlphaFoldDB" id="A0AAN7Q5K0"/>
<evidence type="ECO:0000259" key="2">
    <source>
        <dbReference type="Pfam" id="PF14008"/>
    </source>
</evidence>
<dbReference type="InterPro" id="IPR029052">
    <property type="entry name" value="Metallo-depent_PP-like"/>
</dbReference>
<dbReference type="EMBL" id="JAXIOK010000013">
    <property type="protein sequence ID" value="KAK4757220.1"/>
    <property type="molecule type" value="Genomic_DNA"/>
</dbReference>
<reference evidence="3 4" key="1">
    <citation type="journal article" date="2023" name="Hortic Res">
        <title>Pangenome of water caltrop reveals structural variations and asymmetric subgenome divergence after allopolyploidization.</title>
        <authorList>
            <person name="Zhang X."/>
            <person name="Chen Y."/>
            <person name="Wang L."/>
            <person name="Yuan Y."/>
            <person name="Fang M."/>
            <person name="Shi L."/>
            <person name="Lu R."/>
            <person name="Comes H.P."/>
            <person name="Ma Y."/>
            <person name="Chen Y."/>
            <person name="Huang G."/>
            <person name="Zhou Y."/>
            <person name="Zheng Z."/>
            <person name="Qiu Y."/>
        </authorList>
    </citation>
    <scope>NUCLEOTIDE SEQUENCE [LARGE SCALE GENOMIC DNA]</scope>
    <source>
        <tissue evidence="3">Roots</tissue>
    </source>
</reference>
<dbReference type="SUPFAM" id="SSF56300">
    <property type="entry name" value="Metallo-dependent phosphatases"/>
    <property type="match status" value="1"/>
</dbReference>
<name>A0AAN7Q5K0_9MYRT</name>
<dbReference type="Pfam" id="PF14008">
    <property type="entry name" value="Metallophos_C"/>
    <property type="match status" value="1"/>
</dbReference>
<organism evidence="3 4">
    <name type="scientific">Trapa incisa</name>
    <dbReference type="NCBI Taxonomy" id="236973"/>
    <lineage>
        <taxon>Eukaryota</taxon>
        <taxon>Viridiplantae</taxon>
        <taxon>Streptophyta</taxon>
        <taxon>Embryophyta</taxon>
        <taxon>Tracheophyta</taxon>
        <taxon>Spermatophyta</taxon>
        <taxon>Magnoliopsida</taxon>
        <taxon>eudicotyledons</taxon>
        <taxon>Gunneridae</taxon>
        <taxon>Pentapetalae</taxon>
        <taxon>rosids</taxon>
        <taxon>malvids</taxon>
        <taxon>Myrtales</taxon>
        <taxon>Lythraceae</taxon>
        <taxon>Trapa</taxon>
    </lineage>
</organism>
<dbReference type="PANTHER" id="PTHR22953">
    <property type="entry name" value="ACID PHOSPHATASE RELATED"/>
    <property type="match status" value="1"/>
</dbReference>
<comment type="caution">
    <text evidence="3">The sequence shown here is derived from an EMBL/GenBank/DDBJ whole genome shotgun (WGS) entry which is preliminary data.</text>
</comment>
<sequence length="95" mass="11076">MCITLPLPYLDSSLVPSAIVTCDPSHLFICFSMSEPQPQYSAFREASFGHAIFDIKNRTHAYYSWHRNQDGYAVEADRLWFYNRHWKQVDESPSS</sequence>
<evidence type="ECO:0000256" key="1">
    <source>
        <dbReference type="ARBA" id="ARBA00022729"/>
    </source>
</evidence>
<gene>
    <name evidence="3" type="ORF">SAY87_007347</name>
</gene>
<feature type="domain" description="Purple acid phosphatase C-terminal" evidence="2">
    <location>
        <begin position="34"/>
        <end position="73"/>
    </location>
</feature>
<dbReference type="Gene3D" id="3.60.21.10">
    <property type="match status" value="1"/>
</dbReference>
<dbReference type="InterPro" id="IPR039331">
    <property type="entry name" value="PAPs-like"/>
</dbReference>
<protein>
    <recommendedName>
        <fullName evidence="2">Purple acid phosphatase C-terminal domain-containing protein</fullName>
    </recommendedName>
</protein>
<evidence type="ECO:0000313" key="3">
    <source>
        <dbReference type="EMBL" id="KAK4757220.1"/>
    </source>
</evidence>